<feature type="region of interest" description="Disordered" evidence="1">
    <location>
        <begin position="73"/>
        <end position="99"/>
    </location>
</feature>
<name>A0A1H1I3U5_NATTX</name>
<dbReference type="EMBL" id="FNLC01000003">
    <property type="protein sequence ID" value="SDR32377.1"/>
    <property type="molecule type" value="Genomic_DNA"/>
</dbReference>
<reference evidence="5" key="1">
    <citation type="submission" date="2016-10" db="EMBL/GenBank/DDBJ databases">
        <authorList>
            <person name="Varghese N."/>
            <person name="Submissions S."/>
        </authorList>
    </citation>
    <scope>NUCLEOTIDE SEQUENCE [LARGE SCALE GENOMIC DNA]</scope>
    <source>
        <strain evidence="5">DSM 24767</strain>
    </source>
</reference>
<dbReference type="AlphaFoldDB" id="A0A1H1I3U5"/>
<accession>A0A1H1I3U5</accession>
<keyword evidence="2" id="KW-0812">Transmembrane</keyword>
<dbReference type="STRING" id="1095778.SAMN04489842_3301"/>
<evidence type="ECO:0000256" key="2">
    <source>
        <dbReference type="SAM" id="Phobius"/>
    </source>
</evidence>
<evidence type="ECO:0000313" key="4">
    <source>
        <dbReference type="EMBL" id="SDR32377.1"/>
    </source>
</evidence>
<keyword evidence="2" id="KW-0472">Membrane</keyword>
<feature type="domain" description="SHOCT" evidence="3">
    <location>
        <begin position="93"/>
        <end position="119"/>
    </location>
</feature>
<sequence length="154" mass="16536">MNDGSESFFEMLTAITATATLPLGILAAVFLGFPAAAAVFVTGWLLLVPVFAIASDYLGSSGHEIDEVAQVHERVTSHSSEHSTDTDRPSSDDPLETLRARYARGEIDDLEFERRLEQLVATEDGPEAVPGGTLESTSDGGSPVDADDDRIRER</sequence>
<evidence type="ECO:0000256" key="1">
    <source>
        <dbReference type="SAM" id="MobiDB-lite"/>
    </source>
</evidence>
<evidence type="ECO:0000313" key="5">
    <source>
        <dbReference type="Proteomes" id="UP000198848"/>
    </source>
</evidence>
<feature type="transmembrane region" description="Helical" evidence="2">
    <location>
        <begin position="37"/>
        <end position="58"/>
    </location>
</feature>
<keyword evidence="2" id="KW-1133">Transmembrane helix</keyword>
<dbReference type="Proteomes" id="UP000198848">
    <property type="component" value="Unassembled WGS sequence"/>
</dbReference>
<feature type="transmembrane region" description="Helical" evidence="2">
    <location>
        <begin position="12"/>
        <end position="31"/>
    </location>
</feature>
<dbReference type="RefSeq" id="WP_090384079.1">
    <property type="nucleotide sequence ID" value="NZ_FNLC01000003.1"/>
</dbReference>
<dbReference type="OrthoDB" id="178074at2157"/>
<proteinExistence type="predicted"/>
<protein>
    <submittedName>
        <fullName evidence="4">Uncharacterized membrane protein</fullName>
    </submittedName>
</protein>
<organism evidence="4 5">
    <name type="scientific">Natronobacterium texcoconense</name>
    <dbReference type="NCBI Taxonomy" id="1095778"/>
    <lineage>
        <taxon>Archaea</taxon>
        <taxon>Methanobacteriati</taxon>
        <taxon>Methanobacteriota</taxon>
        <taxon>Stenosarchaea group</taxon>
        <taxon>Halobacteria</taxon>
        <taxon>Halobacteriales</taxon>
        <taxon>Natrialbaceae</taxon>
        <taxon>Natronobacterium</taxon>
    </lineage>
</organism>
<feature type="region of interest" description="Disordered" evidence="1">
    <location>
        <begin position="116"/>
        <end position="154"/>
    </location>
</feature>
<dbReference type="Pfam" id="PF09851">
    <property type="entry name" value="SHOCT"/>
    <property type="match status" value="1"/>
</dbReference>
<gene>
    <name evidence="4" type="ORF">SAMN04489842_3301</name>
</gene>
<evidence type="ECO:0000259" key="3">
    <source>
        <dbReference type="Pfam" id="PF09851"/>
    </source>
</evidence>
<dbReference type="InterPro" id="IPR018649">
    <property type="entry name" value="SHOCT"/>
</dbReference>
<keyword evidence="5" id="KW-1185">Reference proteome</keyword>